<dbReference type="Gene3D" id="3.30.50.10">
    <property type="entry name" value="Erythroid Transcription Factor GATA-1, subunit A"/>
    <property type="match status" value="1"/>
</dbReference>
<sequence>MVDTENQLYPLTPLEEDDIGSPLSGEFLQDMENIQDISQSLGDDSSGALSLTEFQSLGNGPGSDGSVITDTLSPASSPSSINFATAPGSIDESPSGALNIECRICGDKASGYHYGVHACEGCKVQS</sequence>
<dbReference type="SUPFAM" id="SSF57716">
    <property type="entry name" value="Glucocorticoid receptor-like (DNA-binding domain)"/>
    <property type="match status" value="1"/>
</dbReference>
<keyword evidence="7" id="KW-0675">Receptor</keyword>
<accession>A0A8C9FY38</accession>
<dbReference type="Ensembl" id="ENSPSTT00000023115.1">
    <property type="protein sequence ID" value="ENSPSTP00000022010.1"/>
    <property type="gene ID" value="ENSPSTG00000016123.1"/>
</dbReference>
<dbReference type="PRINTS" id="PR00047">
    <property type="entry name" value="STROIDFINGER"/>
</dbReference>
<dbReference type="GO" id="GO:0005634">
    <property type="term" value="C:nucleus"/>
    <property type="evidence" value="ECO:0007669"/>
    <property type="project" value="InterPro"/>
</dbReference>
<dbReference type="Pfam" id="PF00105">
    <property type="entry name" value="zf-C4"/>
    <property type="match status" value="1"/>
</dbReference>
<keyword evidence="5" id="KW-0238">DNA-binding</keyword>
<dbReference type="GO" id="GO:0001227">
    <property type="term" value="F:DNA-binding transcription repressor activity, RNA polymerase II-specific"/>
    <property type="evidence" value="ECO:0007669"/>
    <property type="project" value="TreeGrafter"/>
</dbReference>
<dbReference type="PANTHER" id="PTHR24082">
    <property type="entry name" value="NUCLEAR HORMONE RECEPTOR"/>
    <property type="match status" value="1"/>
</dbReference>
<organism evidence="11 12">
    <name type="scientific">Pavo cristatus</name>
    <name type="common">Indian peafowl</name>
    <name type="synonym">Blue peafowl</name>
    <dbReference type="NCBI Taxonomy" id="9049"/>
    <lineage>
        <taxon>Eukaryota</taxon>
        <taxon>Metazoa</taxon>
        <taxon>Chordata</taxon>
        <taxon>Craniata</taxon>
        <taxon>Vertebrata</taxon>
        <taxon>Euteleostomi</taxon>
        <taxon>Archelosauria</taxon>
        <taxon>Archosauria</taxon>
        <taxon>Dinosauria</taxon>
        <taxon>Saurischia</taxon>
        <taxon>Theropoda</taxon>
        <taxon>Coelurosauria</taxon>
        <taxon>Aves</taxon>
        <taxon>Neognathae</taxon>
        <taxon>Galloanserae</taxon>
        <taxon>Galliformes</taxon>
        <taxon>Phasianidae</taxon>
        <taxon>Phasianinae</taxon>
        <taxon>Pavo</taxon>
    </lineage>
</organism>
<evidence type="ECO:0000256" key="6">
    <source>
        <dbReference type="ARBA" id="ARBA00023163"/>
    </source>
</evidence>
<dbReference type="GO" id="GO:0000978">
    <property type="term" value="F:RNA polymerase II cis-regulatory region sequence-specific DNA binding"/>
    <property type="evidence" value="ECO:0007669"/>
    <property type="project" value="TreeGrafter"/>
</dbReference>
<proteinExistence type="predicted"/>
<evidence type="ECO:0000256" key="8">
    <source>
        <dbReference type="ARBA" id="ARBA00023242"/>
    </source>
</evidence>
<dbReference type="InterPro" id="IPR003076">
    <property type="entry name" value="PPAR-alpha"/>
</dbReference>
<evidence type="ECO:0000313" key="12">
    <source>
        <dbReference type="Proteomes" id="UP000694428"/>
    </source>
</evidence>
<dbReference type="AlphaFoldDB" id="A0A8C9FY38"/>
<dbReference type="GO" id="GO:0030154">
    <property type="term" value="P:cell differentiation"/>
    <property type="evidence" value="ECO:0007669"/>
    <property type="project" value="TreeGrafter"/>
</dbReference>
<keyword evidence="4" id="KW-0805">Transcription regulation</keyword>
<dbReference type="GO" id="GO:0006631">
    <property type="term" value="P:fatty acid metabolic process"/>
    <property type="evidence" value="ECO:0007669"/>
    <property type="project" value="TreeGrafter"/>
</dbReference>
<evidence type="ECO:0000256" key="2">
    <source>
        <dbReference type="ARBA" id="ARBA00022771"/>
    </source>
</evidence>
<dbReference type="GO" id="GO:0050728">
    <property type="term" value="P:negative regulation of inflammatory response"/>
    <property type="evidence" value="ECO:0007669"/>
    <property type="project" value="TreeGrafter"/>
</dbReference>
<dbReference type="GO" id="GO:0045923">
    <property type="term" value="P:positive regulation of fatty acid metabolic process"/>
    <property type="evidence" value="ECO:0007669"/>
    <property type="project" value="TreeGrafter"/>
</dbReference>
<dbReference type="GO" id="GO:0009755">
    <property type="term" value="P:hormone-mediated signaling pathway"/>
    <property type="evidence" value="ECO:0007669"/>
    <property type="project" value="TreeGrafter"/>
</dbReference>
<dbReference type="PROSITE" id="PS51030">
    <property type="entry name" value="NUCLEAR_REC_DBD_2"/>
    <property type="match status" value="1"/>
</dbReference>
<dbReference type="Proteomes" id="UP000694428">
    <property type="component" value="Unplaced"/>
</dbReference>
<dbReference type="InterPro" id="IPR013088">
    <property type="entry name" value="Znf_NHR/GATA"/>
</dbReference>
<feature type="region of interest" description="Disordered" evidence="9">
    <location>
        <begin position="52"/>
        <end position="94"/>
    </location>
</feature>
<evidence type="ECO:0000256" key="1">
    <source>
        <dbReference type="ARBA" id="ARBA00022723"/>
    </source>
</evidence>
<keyword evidence="3" id="KW-0862">Zinc</keyword>
<evidence type="ECO:0000256" key="4">
    <source>
        <dbReference type="ARBA" id="ARBA00023015"/>
    </source>
</evidence>
<dbReference type="GO" id="GO:0004879">
    <property type="term" value="F:nuclear receptor activity"/>
    <property type="evidence" value="ECO:0007669"/>
    <property type="project" value="InterPro"/>
</dbReference>
<dbReference type="PANTHER" id="PTHR24082:SF197">
    <property type="entry name" value="PEROXISOME PROLIFERATOR-ACTIVATED RECEPTOR ALPHA"/>
    <property type="match status" value="1"/>
</dbReference>
<evidence type="ECO:0000259" key="10">
    <source>
        <dbReference type="PROSITE" id="PS51030"/>
    </source>
</evidence>
<name>A0A8C9FY38_PAVCR</name>
<dbReference type="PRINTS" id="PR01289">
    <property type="entry name" value="PROXISOMPAAR"/>
</dbReference>
<feature type="domain" description="Nuclear receptor" evidence="10">
    <location>
        <begin position="99"/>
        <end position="126"/>
    </location>
</feature>
<dbReference type="InterPro" id="IPR001628">
    <property type="entry name" value="Znf_hrmn_rcpt"/>
</dbReference>
<reference evidence="11" key="1">
    <citation type="submission" date="2025-08" db="UniProtKB">
        <authorList>
            <consortium name="Ensembl"/>
        </authorList>
    </citation>
    <scope>IDENTIFICATION</scope>
</reference>
<keyword evidence="8" id="KW-0539">Nucleus</keyword>
<evidence type="ECO:0000313" key="11">
    <source>
        <dbReference type="Ensembl" id="ENSPSTP00000022010.1"/>
    </source>
</evidence>
<reference evidence="11" key="2">
    <citation type="submission" date="2025-09" db="UniProtKB">
        <authorList>
            <consortium name="Ensembl"/>
        </authorList>
    </citation>
    <scope>IDENTIFICATION</scope>
</reference>
<protein>
    <recommendedName>
        <fullName evidence="10">Nuclear receptor domain-containing protein</fullName>
    </recommendedName>
</protein>
<keyword evidence="12" id="KW-1185">Reference proteome</keyword>
<dbReference type="GO" id="GO:0008270">
    <property type="term" value="F:zinc ion binding"/>
    <property type="evidence" value="ECO:0007669"/>
    <property type="project" value="UniProtKB-KW"/>
</dbReference>
<dbReference type="InterPro" id="IPR050234">
    <property type="entry name" value="Nuclear_hormone_rcpt_NR1"/>
</dbReference>
<keyword evidence="1" id="KW-0479">Metal-binding</keyword>
<dbReference type="GO" id="GO:0045944">
    <property type="term" value="P:positive regulation of transcription by RNA polymerase II"/>
    <property type="evidence" value="ECO:0007669"/>
    <property type="project" value="TreeGrafter"/>
</dbReference>
<evidence type="ECO:0000256" key="9">
    <source>
        <dbReference type="SAM" id="MobiDB-lite"/>
    </source>
</evidence>
<dbReference type="GO" id="GO:0010887">
    <property type="term" value="P:negative regulation of cholesterol storage"/>
    <property type="evidence" value="ECO:0007669"/>
    <property type="project" value="TreeGrafter"/>
</dbReference>
<feature type="compositionally biased region" description="Polar residues" evidence="9">
    <location>
        <begin position="66"/>
        <end position="83"/>
    </location>
</feature>
<evidence type="ECO:0000256" key="7">
    <source>
        <dbReference type="ARBA" id="ARBA00023170"/>
    </source>
</evidence>
<evidence type="ECO:0000256" key="5">
    <source>
        <dbReference type="ARBA" id="ARBA00023125"/>
    </source>
</evidence>
<feature type="region of interest" description="Disordered" evidence="9">
    <location>
        <begin position="1"/>
        <end position="21"/>
    </location>
</feature>
<keyword evidence="6" id="KW-0804">Transcription</keyword>
<keyword evidence="2" id="KW-0863">Zinc-finger</keyword>
<evidence type="ECO:0000256" key="3">
    <source>
        <dbReference type="ARBA" id="ARBA00022833"/>
    </source>
</evidence>